<evidence type="ECO:0000259" key="4">
    <source>
        <dbReference type="PROSITE" id="PS01124"/>
    </source>
</evidence>
<dbReference type="GO" id="GO:0003700">
    <property type="term" value="F:DNA-binding transcription factor activity"/>
    <property type="evidence" value="ECO:0007669"/>
    <property type="project" value="InterPro"/>
</dbReference>
<dbReference type="InterPro" id="IPR053142">
    <property type="entry name" value="PchR_regulatory_protein"/>
</dbReference>
<dbReference type="SMART" id="SM00342">
    <property type="entry name" value="HTH_ARAC"/>
    <property type="match status" value="1"/>
</dbReference>
<dbReference type="InterPro" id="IPR020449">
    <property type="entry name" value="Tscrpt_reg_AraC-type_HTH"/>
</dbReference>
<dbReference type="PANTHER" id="PTHR47893:SF1">
    <property type="entry name" value="REGULATORY PROTEIN PCHR"/>
    <property type="match status" value="1"/>
</dbReference>
<dbReference type="RefSeq" id="WP_119053620.1">
    <property type="nucleotide sequence ID" value="NZ_CP032157.1"/>
</dbReference>
<proteinExistence type="predicted"/>
<gene>
    <name evidence="5" type="ORF">D3H65_28835</name>
</gene>
<dbReference type="OrthoDB" id="799767at2"/>
<protein>
    <submittedName>
        <fullName evidence="5">AraC family transcriptional regulator</fullName>
    </submittedName>
</protein>
<evidence type="ECO:0000313" key="5">
    <source>
        <dbReference type="EMBL" id="AXY77747.1"/>
    </source>
</evidence>
<dbReference type="PROSITE" id="PS01124">
    <property type="entry name" value="HTH_ARAC_FAMILY_2"/>
    <property type="match status" value="1"/>
</dbReference>
<dbReference type="InterPro" id="IPR018062">
    <property type="entry name" value="HTH_AraC-typ_CS"/>
</dbReference>
<evidence type="ECO:0000256" key="1">
    <source>
        <dbReference type="ARBA" id="ARBA00023015"/>
    </source>
</evidence>
<dbReference type="Proteomes" id="UP000263900">
    <property type="component" value="Chromosome"/>
</dbReference>
<name>A0A3B7MV06_9BACT</name>
<dbReference type="GO" id="GO:0043565">
    <property type="term" value="F:sequence-specific DNA binding"/>
    <property type="evidence" value="ECO:0007669"/>
    <property type="project" value="InterPro"/>
</dbReference>
<dbReference type="PROSITE" id="PS00041">
    <property type="entry name" value="HTH_ARAC_FAMILY_1"/>
    <property type="match status" value="1"/>
</dbReference>
<dbReference type="AlphaFoldDB" id="A0A3B7MV06"/>
<dbReference type="PRINTS" id="PR00032">
    <property type="entry name" value="HTHARAC"/>
</dbReference>
<keyword evidence="2" id="KW-0238">DNA-binding</keyword>
<dbReference type="InterPro" id="IPR018060">
    <property type="entry name" value="HTH_AraC"/>
</dbReference>
<reference evidence="5 6" key="1">
    <citation type="submission" date="2018-09" db="EMBL/GenBank/DDBJ databases">
        <title>Genome sequencing of strain 6GH32-13.</title>
        <authorList>
            <person name="Weon H.-Y."/>
            <person name="Heo J."/>
            <person name="Kwon S.-W."/>
        </authorList>
    </citation>
    <scope>NUCLEOTIDE SEQUENCE [LARGE SCALE GENOMIC DNA]</scope>
    <source>
        <strain evidence="5 6">5GH32-13</strain>
    </source>
</reference>
<evidence type="ECO:0000256" key="2">
    <source>
        <dbReference type="ARBA" id="ARBA00023125"/>
    </source>
</evidence>
<dbReference type="PANTHER" id="PTHR47893">
    <property type="entry name" value="REGULATORY PROTEIN PCHR"/>
    <property type="match status" value="1"/>
</dbReference>
<dbReference type="EMBL" id="CP032157">
    <property type="protein sequence ID" value="AXY77747.1"/>
    <property type="molecule type" value="Genomic_DNA"/>
</dbReference>
<keyword evidence="1" id="KW-0805">Transcription regulation</keyword>
<keyword evidence="3" id="KW-0804">Transcription</keyword>
<dbReference type="Pfam" id="PF12833">
    <property type="entry name" value="HTH_18"/>
    <property type="match status" value="1"/>
</dbReference>
<dbReference type="KEGG" id="pseg:D3H65_28835"/>
<evidence type="ECO:0000313" key="6">
    <source>
        <dbReference type="Proteomes" id="UP000263900"/>
    </source>
</evidence>
<keyword evidence="6" id="KW-1185">Reference proteome</keyword>
<dbReference type="Gene3D" id="1.10.10.60">
    <property type="entry name" value="Homeodomain-like"/>
    <property type="match status" value="1"/>
</dbReference>
<dbReference type="SUPFAM" id="SSF46689">
    <property type="entry name" value="Homeodomain-like"/>
    <property type="match status" value="2"/>
</dbReference>
<dbReference type="InterPro" id="IPR009057">
    <property type="entry name" value="Homeodomain-like_sf"/>
</dbReference>
<evidence type="ECO:0000256" key="3">
    <source>
        <dbReference type="ARBA" id="ARBA00023163"/>
    </source>
</evidence>
<sequence>MPLQFNSIQQQTTFYRNPISDIDLNSKELVESKEMISLEKARITFQNWCFDGFRLAYNELAQQQETSYAIRNDIDAVKIYFNRQGHSHIRYEQLSKSFSIRGGQYNMLYTDELDSRLSHIDNQSVMFSLQITRECFLNLVGEGGITLDPFTNKVAGKQPALFASEWLPINAAIERCIDDIMLCPFAGEMKKLYLRSKAVELFILFVQASSRRSSTKTPVVKSTADREKLYFARDYLTSHYADPVSLAALSKVTGLNAFKLKNGFRELFDTSVMDFLINYRLEQARELLMNTSKNISEIAYETGYSSPSYFSKAFKKKYGVSPKN</sequence>
<accession>A0A3B7MV06</accession>
<organism evidence="5 6">
    <name type="scientific">Paraflavitalea soli</name>
    <dbReference type="NCBI Taxonomy" id="2315862"/>
    <lineage>
        <taxon>Bacteria</taxon>
        <taxon>Pseudomonadati</taxon>
        <taxon>Bacteroidota</taxon>
        <taxon>Chitinophagia</taxon>
        <taxon>Chitinophagales</taxon>
        <taxon>Chitinophagaceae</taxon>
        <taxon>Paraflavitalea</taxon>
    </lineage>
</organism>
<feature type="domain" description="HTH araC/xylS-type" evidence="4">
    <location>
        <begin position="230"/>
        <end position="324"/>
    </location>
</feature>